<dbReference type="PANTHER" id="PTHR11904">
    <property type="entry name" value="METHYLTHIOADENOSINE/PURINE NUCLEOSIDE PHOSPHORYLASE"/>
    <property type="match status" value="1"/>
</dbReference>
<dbReference type="Gene3D" id="3.40.50.1580">
    <property type="entry name" value="Nucleoside phosphorylase domain"/>
    <property type="match status" value="1"/>
</dbReference>
<dbReference type="InterPro" id="IPR011268">
    <property type="entry name" value="Purine_phosphorylase"/>
</dbReference>
<comment type="catalytic activity">
    <reaction evidence="6">
        <text>inosine + phosphate = alpha-D-ribose 1-phosphate + hypoxanthine</text>
        <dbReference type="Rhea" id="RHEA:27646"/>
        <dbReference type="ChEBI" id="CHEBI:17368"/>
        <dbReference type="ChEBI" id="CHEBI:17596"/>
        <dbReference type="ChEBI" id="CHEBI:43474"/>
        <dbReference type="ChEBI" id="CHEBI:57720"/>
        <dbReference type="EC" id="2.4.2.1"/>
    </reaction>
</comment>
<comment type="catalytic activity">
    <reaction evidence="8">
        <text>2'-deoxyinosine + phosphate = 2-deoxy-alpha-D-ribose 1-phosphate + hypoxanthine</text>
        <dbReference type="Rhea" id="RHEA:27750"/>
        <dbReference type="ChEBI" id="CHEBI:17368"/>
        <dbReference type="ChEBI" id="CHEBI:28997"/>
        <dbReference type="ChEBI" id="CHEBI:43474"/>
        <dbReference type="ChEBI" id="CHEBI:57259"/>
        <dbReference type="EC" id="2.4.2.1"/>
    </reaction>
</comment>
<evidence type="ECO:0000256" key="7">
    <source>
        <dbReference type="ARBA" id="ARBA00023929"/>
    </source>
</evidence>
<evidence type="ECO:0000256" key="6">
    <source>
        <dbReference type="ARBA" id="ARBA00023918"/>
    </source>
</evidence>
<gene>
    <name evidence="14" type="primary">LOC117136418</name>
</gene>
<evidence type="ECO:0000256" key="2">
    <source>
        <dbReference type="ARBA" id="ARBA00006751"/>
    </source>
</evidence>
<sequence>MCNWECCKSRSPIAKRMAARKLLQMEEEERRKPKLVIPTPQSLFYPFEDVEAMAKYIVNVSHIRPKYGLICGSFLSDMVSMVEQPVVIPYEDIPNFPDGIEPDCSFVLGSVMGAPIIALVHSFHSCDGYNLATCALPVRVMQLCGVRTIMLTSEAAAVDHGFALGDIMLVQDHINVVGMMHQTPLEGPSDPRFGSRRFSMVNAYDKDLLEKALEIGKRMGIQKFLHSGVLACLGGPILGTVAEERMLRTMEVSAVGMSLVPEVIAAHHGGLKVLAFVVISRVASDKQSEEGDKDKEKDTDRDSKQEKREPDSQELVPLPRLQACSDLIGRLMYCMHLEI</sequence>
<comment type="catalytic activity">
    <reaction evidence="9">
        <text>guanosine + phosphate = alpha-D-ribose 1-phosphate + guanine</text>
        <dbReference type="Rhea" id="RHEA:13233"/>
        <dbReference type="ChEBI" id="CHEBI:16235"/>
        <dbReference type="ChEBI" id="CHEBI:16750"/>
        <dbReference type="ChEBI" id="CHEBI:43474"/>
        <dbReference type="ChEBI" id="CHEBI:57720"/>
        <dbReference type="EC" id="2.4.2.1"/>
    </reaction>
</comment>
<keyword evidence="4" id="KW-0328">Glycosyltransferase</keyword>
<dbReference type="GO" id="GO:0005737">
    <property type="term" value="C:cytoplasm"/>
    <property type="evidence" value="ECO:0007669"/>
    <property type="project" value="TreeGrafter"/>
</dbReference>
<dbReference type="UniPathway" id="UPA00606"/>
<feature type="region of interest" description="Disordered" evidence="11">
    <location>
        <begin position="287"/>
        <end position="316"/>
    </location>
</feature>
<evidence type="ECO:0000256" key="8">
    <source>
        <dbReference type="ARBA" id="ARBA00023950"/>
    </source>
</evidence>
<evidence type="ECO:0000313" key="14">
    <source>
        <dbReference type="RefSeq" id="XP_033153219.1"/>
    </source>
</evidence>
<evidence type="ECO:0000256" key="9">
    <source>
        <dbReference type="ARBA" id="ARBA00023970"/>
    </source>
</evidence>
<dbReference type="GeneID" id="117136418"/>
<proteinExistence type="inferred from homology"/>
<keyword evidence="5" id="KW-0808">Transferase</keyword>
<dbReference type="CDD" id="cd09009">
    <property type="entry name" value="PNP-EcPNPII_like"/>
    <property type="match status" value="1"/>
</dbReference>
<dbReference type="GO" id="GO:0009116">
    <property type="term" value="P:nucleoside metabolic process"/>
    <property type="evidence" value="ECO:0007669"/>
    <property type="project" value="InterPro"/>
</dbReference>
<evidence type="ECO:0000256" key="1">
    <source>
        <dbReference type="ARBA" id="ARBA00005058"/>
    </source>
</evidence>
<organism evidence="13 14">
    <name type="scientific">Drosophila mauritiana</name>
    <name type="common">Fruit fly</name>
    <dbReference type="NCBI Taxonomy" id="7226"/>
    <lineage>
        <taxon>Eukaryota</taxon>
        <taxon>Metazoa</taxon>
        <taxon>Ecdysozoa</taxon>
        <taxon>Arthropoda</taxon>
        <taxon>Hexapoda</taxon>
        <taxon>Insecta</taxon>
        <taxon>Pterygota</taxon>
        <taxon>Neoptera</taxon>
        <taxon>Endopterygota</taxon>
        <taxon>Diptera</taxon>
        <taxon>Brachycera</taxon>
        <taxon>Muscomorpha</taxon>
        <taxon>Ephydroidea</taxon>
        <taxon>Drosophilidae</taxon>
        <taxon>Drosophila</taxon>
        <taxon>Sophophora</taxon>
    </lineage>
</organism>
<dbReference type="AlphaFoldDB" id="A0A6P8JK47"/>
<accession>A0A6P8JK47</accession>
<feature type="compositionally biased region" description="Basic and acidic residues" evidence="11">
    <location>
        <begin position="287"/>
        <end position="311"/>
    </location>
</feature>
<dbReference type="Pfam" id="PF01048">
    <property type="entry name" value="PNP_UDP_1"/>
    <property type="match status" value="1"/>
</dbReference>
<protein>
    <recommendedName>
        <fullName evidence="3">purine-nucleoside phosphorylase</fullName>
        <ecNumber evidence="3">2.4.2.1</ecNumber>
    </recommendedName>
    <alternativeName>
        <fullName evidence="10">Inosine-guanosine phosphorylase</fullName>
    </alternativeName>
</protein>
<dbReference type="RefSeq" id="XP_033153219.1">
    <property type="nucleotide sequence ID" value="XM_033297328.1"/>
</dbReference>
<dbReference type="GO" id="GO:0004731">
    <property type="term" value="F:purine-nucleoside phosphorylase activity"/>
    <property type="evidence" value="ECO:0007669"/>
    <property type="project" value="UniProtKB-EC"/>
</dbReference>
<evidence type="ECO:0000256" key="3">
    <source>
        <dbReference type="ARBA" id="ARBA00011886"/>
    </source>
</evidence>
<dbReference type="SUPFAM" id="SSF53167">
    <property type="entry name" value="Purine and uridine phosphorylases"/>
    <property type="match status" value="1"/>
</dbReference>
<dbReference type="EC" id="2.4.2.1" evidence="3"/>
<name>A0A6P8JK47_DROMA</name>
<dbReference type="InterPro" id="IPR035994">
    <property type="entry name" value="Nucleoside_phosphorylase_sf"/>
</dbReference>
<keyword evidence="13" id="KW-1185">Reference proteome</keyword>
<evidence type="ECO:0000313" key="13">
    <source>
        <dbReference type="Proteomes" id="UP000515162"/>
    </source>
</evidence>
<dbReference type="InterPro" id="IPR000845">
    <property type="entry name" value="Nucleoside_phosphorylase_d"/>
</dbReference>
<evidence type="ECO:0000256" key="4">
    <source>
        <dbReference type="ARBA" id="ARBA00022676"/>
    </source>
</evidence>
<evidence type="ECO:0000256" key="11">
    <source>
        <dbReference type="SAM" id="MobiDB-lite"/>
    </source>
</evidence>
<comment type="pathway">
    <text evidence="1">Purine metabolism; purine nucleoside salvage.</text>
</comment>
<evidence type="ECO:0000256" key="5">
    <source>
        <dbReference type="ARBA" id="ARBA00022679"/>
    </source>
</evidence>
<reference evidence="14" key="1">
    <citation type="submission" date="2025-08" db="UniProtKB">
        <authorList>
            <consortium name="RefSeq"/>
        </authorList>
    </citation>
    <scope>IDENTIFICATION</scope>
    <source>
        <strain evidence="14">Mau12</strain>
        <tissue evidence="14">Whole Body</tissue>
    </source>
</reference>
<dbReference type="PANTHER" id="PTHR11904:SF9">
    <property type="entry name" value="PURINE NUCLEOSIDE PHOSPHORYLASE-RELATED"/>
    <property type="match status" value="1"/>
</dbReference>
<dbReference type="Proteomes" id="UP000515162">
    <property type="component" value="Chromosome 2R"/>
</dbReference>
<comment type="catalytic activity">
    <reaction evidence="7">
        <text>2'-deoxyguanosine + phosphate = 2-deoxy-alpha-D-ribose 1-phosphate + guanine</text>
        <dbReference type="Rhea" id="RHEA:27738"/>
        <dbReference type="ChEBI" id="CHEBI:16235"/>
        <dbReference type="ChEBI" id="CHEBI:17172"/>
        <dbReference type="ChEBI" id="CHEBI:43474"/>
        <dbReference type="ChEBI" id="CHEBI:57259"/>
        <dbReference type="EC" id="2.4.2.1"/>
    </reaction>
</comment>
<comment type="similarity">
    <text evidence="2">Belongs to the PNP/MTAP phosphorylase family.</text>
</comment>
<feature type="domain" description="Nucleoside phosphorylase" evidence="12">
    <location>
        <begin position="66"/>
        <end position="302"/>
    </location>
</feature>
<evidence type="ECO:0000259" key="12">
    <source>
        <dbReference type="Pfam" id="PF01048"/>
    </source>
</evidence>
<evidence type="ECO:0000256" key="10">
    <source>
        <dbReference type="ARBA" id="ARBA00031036"/>
    </source>
</evidence>